<evidence type="ECO:0000313" key="2">
    <source>
        <dbReference type="EnsemblPlants" id="MELO3C024727.2.1"/>
    </source>
</evidence>
<accession>A0A9I9DW64</accession>
<name>A0A9I9DW64_CUCME</name>
<feature type="compositionally biased region" description="Polar residues" evidence="1">
    <location>
        <begin position="54"/>
        <end position="65"/>
    </location>
</feature>
<sequence>MGIAPRLDRLITNWRRWRNTKNTDQVTGEEDTPSSSNATLFTPDSQPKMEMDSIPSSSRTAKNNF</sequence>
<reference evidence="2" key="1">
    <citation type="submission" date="2023-03" db="UniProtKB">
        <authorList>
            <consortium name="EnsemblPlants"/>
        </authorList>
    </citation>
    <scope>IDENTIFICATION</scope>
</reference>
<feature type="region of interest" description="Disordered" evidence="1">
    <location>
        <begin position="19"/>
        <end position="65"/>
    </location>
</feature>
<dbReference type="Gramene" id="MELO3C024727.2.1">
    <property type="protein sequence ID" value="MELO3C024727.2.1"/>
    <property type="gene ID" value="MELO3C024727.2"/>
</dbReference>
<evidence type="ECO:0000256" key="1">
    <source>
        <dbReference type="SAM" id="MobiDB-lite"/>
    </source>
</evidence>
<dbReference type="EnsemblPlants" id="MELO3C024727.2.1">
    <property type="protein sequence ID" value="MELO3C024727.2.1"/>
    <property type="gene ID" value="MELO3C024727.2"/>
</dbReference>
<proteinExistence type="predicted"/>
<dbReference type="AlphaFoldDB" id="A0A9I9DW64"/>
<organism evidence="2">
    <name type="scientific">Cucumis melo</name>
    <name type="common">Muskmelon</name>
    <dbReference type="NCBI Taxonomy" id="3656"/>
    <lineage>
        <taxon>Eukaryota</taxon>
        <taxon>Viridiplantae</taxon>
        <taxon>Streptophyta</taxon>
        <taxon>Embryophyta</taxon>
        <taxon>Tracheophyta</taxon>
        <taxon>Spermatophyta</taxon>
        <taxon>Magnoliopsida</taxon>
        <taxon>eudicotyledons</taxon>
        <taxon>Gunneridae</taxon>
        <taxon>Pentapetalae</taxon>
        <taxon>rosids</taxon>
        <taxon>fabids</taxon>
        <taxon>Cucurbitales</taxon>
        <taxon>Cucurbitaceae</taxon>
        <taxon>Benincaseae</taxon>
        <taxon>Cucumis</taxon>
    </lineage>
</organism>
<feature type="compositionally biased region" description="Polar residues" evidence="1">
    <location>
        <begin position="33"/>
        <end position="45"/>
    </location>
</feature>
<protein>
    <submittedName>
        <fullName evidence="2">Uncharacterized protein</fullName>
    </submittedName>
</protein>